<proteinExistence type="predicted"/>
<sequence>MTTPESAPAHAGARRSPAPVPRVPGTARHRRDESEARTVPPVAGTARADALWWLIAVAAVLACTWLYWDIAQTALAPRTPWDEGHPMQTARWIAGERGLTPVSGSGYYPGWAVMIAPVWWFTDDAYAAYTAAVWIGNLLALATIAPLAAIARRFGVSWPQGIAISAVVMMFPGRSLLADYALSEQPLMLFYALTALAVHRLWEKPSWGRAAVLLAAATGAFFIHSRALALLGTVAIWFLCFCLRNWRIGLAGAVGAVAVWQVVGPLAEALAETVLLRGYGKEDVLLRGLESASLDLFAKVVLNQGWVQALGYLGLTVVGVLIVALSTMEELRRLRPGIHTFYLGLALSAFLMSTIWWTRGYLLLPPDGGRRFDAWVYSRYLDNIGAILSVIALAYLLRQASARLVGLSALLFVPWAALVVFWVAPSVPVWGSTNGPANASSVLAWAGLFPEEPFTAPLVPSLANQNSFWLWATLAVLVSLGVLALTVRRPRAMVVLVGVAALATSLVADPDQTRYPPRNMIAAVESVEQATGQERMALDFDYGCPPEHGPNRAVALNSIAVWMSPRNPHVVETQRDEQFTADLVMSCEHWERAEELGARAVVGRPSYGYRIWVLPGAVQDELAQQGLLEGAE</sequence>
<feature type="transmembrane region" description="Helical" evidence="2">
    <location>
        <begin position="468"/>
        <end position="485"/>
    </location>
</feature>
<keyword evidence="2" id="KW-1133">Transmembrane helix</keyword>
<feature type="region of interest" description="Disordered" evidence="1">
    <location>
        <begin position="1"/>
        <end position="40"/>
    </location>
</feature>
<keyword evidence="2" id="KW-0472">Membrane</keyword>
<organism evidence="4 6">
    <name type="scientific">Brachybacterium saurashtrense</name>
    <dbReference type="NCBI Taxonomy" id="556288"/>
    <lineage>
        <taxon>Bacteria</taxon>
        <taxon>Bacillati</taxon>
        <taxon>Actinomycetota</taxon>
        <taxon>Actinomycetes</taxon>
        <taxon>Micrococcales</taxon>
        <taxon>Dermabacteraceae</taxon>
        <taxon>Brachybacterium</taxon>
    </lineage>
</organism>
<dbReference type="EMBL" id="QSWH01000002">
    <property type="protein sequence ID" value="RRR23824.1"/>
    <property type="molecule type" value="Genomic_DNA"/>
</dbReference>
<evidence type="ECO:0000313" key="4">
    <source>
        <dbReference type="EMBL" id="RRR23824.1"/>
    </source>
</evidence>
<accession>A0A345YQ82</accession>
<dbReference type="AlphaFoldDB" id="A0A345YQ82"/>
<feature type="transmembrane region" description="Helical" evidence="2">
    <location>
        <begin position="309"/>
        <end position="328"/>
    </location>
</feature>
<feature type="transmembrane region" description="Helical" evidence="2">
    <location>
        <begin position="162"/>
        <end position="182"/>
    </location>
</feature>
<feature type="transmembrane region" description="Helical" evidence="2">
    <location>
        <begin position="340"/>
        <end position="357"/>
    </location>
</feature>
<feature type="transmembrane region" description="Helical" evidence="2">
    <location>
        <begin position="50"/>
        <end position="68"/>
    </location>
</feature>
<feature type="transmembrane region" description="Helical" evidence="2">
    <location>
        <begin position="377"/>
        <end position="397"/>
    </location>
</feature>
<dbReference type="RefSeq" id="WP_115413833.1">
    <property type="nucleotide sequence ID" value="NZ_CP031356.1"/>
</dbReference>
<keyword evidence="5" id="KW-1185">Reference proteome</keyword>
<dbReference type="OrthoDB" id="4824750at2"/>
<feature type="transmembrane region" description="Helical" evidence="2">
    <location>
        <begin position="210"/>
        <end position="241"/>
    </location>
</feature>
<reference evidence="3 5" key="1">
    <citation type="submission" date="2018-07" db="EMBL/GenBank/DDBJ databases">
        <title>Brachybacterium saurashtrense DSM 23186 genome sequence.</title>
        <authorList>
            <person name="Guo L."/>
        </authorList>
    </citation>
    <scope>NUCLEOTIDE SEQUENCE [LARGE SCALE GENOMIC DNA]</scope>
    <source>
        <strain evidence="3 5">DSM 23186</strain>
    </source>
</reference>
<dbReference type="Proteomes" id="UP000282185">
    <property type="component" value="Unassembled WGS sequence"/>
</dbReference>
<evidence type="ECO:0000313" key="6">
    <source>
        <dbReference type="Proteomes" id="UP000282185"/>
    </source>
</evidence>
<name>A0A345YQ82_9MICO</name>
<feature type="transmembrane region" description="Helical" evidence="2">
    <location>
        <begin position="106"/>
        <end position="122"/>
    </location>
</feature>
<feature type="transmembrane region" description="Helical" evidence="2">
    <location>
        <begin position="404"/>
        <end position="424"/>
    </location>
</feature>
<reference evidence="4 6" key="2">
    <citation type="submission" date="2018-08" db="EMBL/GenBank/DDBJ databases">
        <title>Brachybacterium saurashtrense DSM 23186.</title>
        <authorList>
            <person name="Li Y."/>
        </authorList>
    </citation>
    <scope>NUCLEOTIDE SEQUENCE [LARGE SCALE GENOMIC DNA]</scope>
    <source>
        <strain evidence="4 6">DSM 23186</strain>
    </source>
</reference>
<evidence type="ECO:0000313" key="3">
    <source>
        <dbReference type="EMBL" id="AXK46084.1"/>
    </source>
</evidence>
<gene>
    <name evidence="3" type="ORF">DWV08_10995</name>
    <name evidence="4" type="ORF">DXU92_02745</name>
</gene>
<feature type="transmembrane region" description="Helical" evidence="2">
    <location>
        <begin position="128"/>
        <end position="150"/>
    </location>
</feature>
<protein>
    <recommendedName>
        <fullName evidence="7">Glycosyltransferase RgtA/B/C/D-like domain-containing protein</fullName>
    </recommendedName>
</protein>
<evidence type="ECO:0000313" key="5">
    <source>
        <dbReference type="Proteomes" id="UP000254236"/>
    </source>
</evidence>
<evidence type="ECO:0000256" key="1">
    <source>
        <dbReference type="SAM" id="MobiDB-lite"/>
    </source>
</evidence>
<evidence type="ECO:0008006" key="7">
    <source>
        <dbReference type="Google" id="ProtNLM"/>
    </source>
</evidence>
<dbReference type="Proteomes" id="UP000254236">
    <property type="component" value="Chromosome"/>
</dbReference>
<feature type="transmembrane region" description="Helical" evidence="2">
    <location>
        <begin position="248"/>
        <end position="267"/>
    </location>
</feature>
<dbReference type="KEGG" id="bsau:DWV08_10995"/>
<evidence type="ECO:0000256" key="2">
    <source>
        <dbReference type="SAM" id="Phobius"/>
    </source>
</evidence>
<keyword evidence="2" id="KW-0812">Transmembrane</keyword>
<dbReference type="EMBL" id="CP031356">
    <property type="protein sequence ID" value="AXK46084.1"/>
    <property type="molecule type" value="Genomic_DNA"/>
</dbReference>